<evidence type="ECO:0000313" key="1">
    <source>
        <dbReference type="EMBL" id="SVD65046.1"/>
    </source>
</evidence>
<dbReference type="AlphaFoldDB" id="A0A382X1E4"/>
<accession>A0A382X1E4</accession>
<proteinExistence type="predicted"/>
<protein>
    <submittedName>
        <fullName evidence="1">Uncharacterized protein</fullName>
    </submittedName>
</protein>
<gene>
    <name evidence="1" type="ORF">METZ01_LOCUS417900</name>
</gene>
<sequence length="70" mass="8222">MAWVDDHEPLLIRVNEVSPTGSVQLGFEGKDHQVCRTEIFHDFKDKISDEENLEIELQESLNYQNYGREE</sequence>
<reference evidence="1" key="1">
    <citation type="submission" date="2018-05" db="EMBL/GenBank/DDBJ databases">
        <authorList>
            <person name="Lanie J.A."/>
            <person name="Ng W.-L."/>
            <person name="Kazmierczak K.M."/>
            <person name="Andrzejewski T.M."/>
            <person name="Davidsen T.M."/>
            <person name="Wayne K.J."/>
            <person name="Tettelin H."/>
            <person name="Glass J.I."/>
            <person name="Rusch D."/>
            <person name="Podicherti R."/>
            <person name="Tsui H.-C.T."/>
            <person name="Winkler M.E."/>
        </authorList>
    </citation>
    <scope>NUCLEOTIDE SEQUENCE</scope>
</reference>
<organism evidence="1">
    <name type="scientific">marine metagenome</name>
    <dbReference type="NCBI Taxonomy" id="408172"/>
    <lineage>
        <taxon>unclassified sequences</taxon>
        <taxon>metagenomes</taxon>
        <taxon>ecological metagenomes</taxon>
    </lineage>
</organism>
<name>A0A382X1E4_9ZZZZ</name>
<dbReference type="EMBL" id="UINC01164278">
    <property type="protein sequence ID" value="SVD65046.1"/>
    <property type="molecule type" value="Genomic_DNA"/>
</dbReference>